<proteinExistence type="inferred from homology"/>
<dbReference type="Proteomes" id="UP000824782">
    <property type="component" value="Unassembled WGS sequence"/>
</dbReference>
<dbReference type="Gene3D" id="1.25.10.10">
    <property type="entry name" value="Leucine-rich Repeat Variant"/>
    <property type="match status" value="1"/>
</dbReference>
<protein>
    <recommendedName>
        <fullName evidence="5">TELO2-interacting protein 2</fullName>
    </recommendedName>
</protein>
<dbReference type="GO" id="GO:0005634">
    <property type="term" value="C:nucleus"/>
    <property type="evidence" value="ECO:0007669"/>
    <property type="project" value="TreeGrafter"/>
</dbReference>
<dbReference type="AlphaFoldDB" id="A0AAV7BNN9"/>
<dbReference type="PANTHER" id="PTHR32226">
    <property type="entry name" value="TELO2-INTERACTING PROTEIN 2"/>
    <property type="match status" value="1"/>
</dbReference>
<dbReference type="GO" id="GO:0110078">
    <property type="term" value="C:TTT Hsp90 cochaperone complex"/>
    <property type="evidence" value="ECO:0007669"/>
    <property type="project" value="InterPro"/>
</dbReference>
<feature type="region of interest" description="Disordered" evidence="2">
    <location>
        <begin position="80"/>
        <end position="123"/>
    </location>
</feature>
<dbReference type="InterPro" id="IPR011989">
    <property type="entry name" value="ARM-like"/>
</dbReference>
<evidence type="ECO:0000313" key="3">
    <source>
        <dbReference type="EMBL" id="KAG8574116.1"/>
    </source>
</evidence>
<evidence type="ECO:0000256" key="2">
    <source>
        <dbReference type="SAM" id="MobiDB-lite"/>
    </source>
</evidence>
<dbReference type="InterPro" id="IPR016024">
    <property type="entry name" value="ARM-type_fold"/>
</dbReference>
<name>A0AAV7BNN9_ENGPU</name>
<dbReference type="PANTHER" id="PTHR32226:SF2">
    <property type="entry name" value="TELO2-INTERACTING PROTEIN 2"/>
    <property type="match status" value="1"/>
</dbReference>
<dbReference type="Pfam" id="PF10521">
    <property type="entry name" value="Tti2"/>
    <property type="match status" value="1"/>
</dbReference>
<dbReference type="InterPro" id="IPR018870">
    <property type="entry name" value="Tti2"/>
</dbReference>
<dbReference type="SUPFAM" id="SSF48371">
    <property type="entry name" value="ARM repeat"/>
    <property type="match status" value="1"/>
</dbReference>
<comment type="similarity">
    <text evidence="1">Belongs to the TTI2 family.</text>
</comment>
<evidence type="ECO:0008006" key="5">
    <source>
        <dbReference type="Google" id="ProtNLM"/>
    </source>
</evidence>
<accession>A0AAV7BNN9</accession>
<dbReference type="GO" id="GO:0005829">
    <property type="term" value="C:cytosol"/>
    <property type="evidence" value="ECO:0007669"/>
    <property type="project" value="TreeGrafter"/>
</dbReference>
<keyword evidence="4" id="KW-1185">Reference proteome</keyword>
<organism evidence="3 4">
    <name type="scientific">Engystomops pustulosus</name>
    <name type="common">Tungara frog</name>
    <name type="synonym">Physalaemus pustulosus</name>
    <dbReference type="NCBI Taxonomy" id="76066"/>
    <lineage>
        <taxon>Eukaryota</taxon>
        <taxon>Metazoa</taxon>
        <taxon>Chordata</taxon>
        <taxon>Craniata</taxon>
        <taxon>Vertebrata</taxon>
        <taxon>Euteleostomi</taxon>
        <taxon>Amphibia</taxon>
        <taxon>Batrachia</taxon>
        <taxon>Anura</taxon>
        <taxon>Neobatrachia</taxon>
        <taxon>Hyloidea</taxon>
        <taxon>Leptodactylidae</taxon>
        <taxon>Leiuperinae</taxon>
        <taxon>Engystomops</taxon>
    </lineage>
</organism>
<gene>
    <name evidence="3" type="ORF">GDO81_009054</name>
</gene>
<evidence type="ECO:0000313" key="4">
    <source>
        <dbReference type="Proteomes" id="UP000824782"/>
    </source>
</evidence>
<comment type="caution">
    <text evidence="3">The sequence shown here is derived from an EMBL/GenBank/DDBJ whole genome shotgun (WGS) entry which is preliminary data.</text>
</comment>
<evidence type="ECO:0000256" key="1">
    <source>
        <dbReference type="ARBA" id="ARBA00034736"/>
    </source>
</evidence>
<dbReference type="EMBL" id="WNYA01000004">
    <property type="protein sequence ID" value="KAG8574116.1"/>
    <property type="molecule type" value="Genomic_DNA"/>
</dbReference>
<reference evidence="3" key="1">
    <citation type="thesis" date="2020" institute="ProQuest LLC" country="789 East Eisenhower Parkway, Ann Arbor, MI, USA">
        <title>Comparative Genomics and Chromosome Evolution.</title>
        <authorList>
            <person name="Mudd A.B."/>
        </authorList>
    </citation>
    <scope>NUCLEOTIDE SEQUENCE</scope>
    <source>
        <strain evidence="3">237g6f4</strain>
        <tissue evidence="3">Blood</tissue>
    </source>
</reference>
<sequence>MAAAEHPLERALVGVCACMGRPPIPPRSRAACVELLQSFFLWASPSAESGCGEEILARGSPAMRASLVLTEAVKAVSRGGGQVTGAGTAEEGPELKSQTAEESGKSNLVKGDVEKTGNKDVAPTPKVKALSAPVVLDAQCVLDCATAPLLLLCGVHIQEAAWSDPQARCLSNQLLLSLLDAAHCPSVTELLRGSPEEPYSPYRAALGLLGPRLRKDTWPSHPDASLVFPWLLFQVPRPFLSEYLSRVMPPSLLLSDDYKLKNKILGVRCLHHIVKNVPAAELRQYNRALVVYHALRNHLYSTEHDLIEVVLPCLLDLFPILHKPPPALGAYKKDAEDPADQVMQLLLTHMEMEHRINLRRLYARTLPAFQERLGVGIVRHLKRLLQVIVGYLEVYDGPAEAARLSILETLQGTIKYAWPRIPPRLPLLLKSLLKLIHELSTEANQNSPSITETLLKEATECLLLLDHCCKGQVKAALKDIPTVCNKPLLRKCIQKVLQGT</sequence>